<dbReference type="AlphaFoldDB" id="A0A1W1C9I4"/>
<evidence type="ECO:0000256" key="1">
    <source>
        <dbReference type="ARBA" id="ARBA00004651"/>
    </source>
</evidence>
<keyword evidence="3" id="KW-0813">Transport</keyword>
<evidence type="ECO:0000256" key="5">
    <source>
        <dbReference type="ARBA" id="ARBA00022692"/>
    </source>
</evidence>
<feature type="transmembrane region" description="Helical" evidence="8">
    <location>
        <begin position="218"/>
        <end position="240"/>
    </location>
</feature>
<feature type="transmembrane region" description="Helical" evidence="8">
    <location>
        <begin position="281"/>
        <end position="304"/>
    </location>
</feature>
<keyword evidence="4" id="KW-1003">Cell membrane</keyword>
<dbReference type="PANTHER" id="PTHR21716:SF67">
    <property type="entry name" value="TRANSPORT PROTEIN YDIK-RELATED"/>
    <property type="match status" value="1"/>
</dbReference>
<dbReference type="GO" id="GO:0005886">
    <property type="term" value="C:plasma membrane"/>
    <property type="evidence" value="ECO:0007669"/>
    <property type="project" value="UniProtKB-SubCell"/>
</dbReference>
<feature type="transmembrane region" description="Helical" evidence="8">
    <location>
        <begin position="12"/>
        <end position="32"/>
    </location>
</feature>
<feature type="transmembrane region" description="Helical" evidence="8">
    <location>
        <begin position="69"/>
        <end position="89"/>
    </location>
</feature>
<comment type="subcellular location">
    <subcellularLocation>
        <location evidence="1">Cell membrane</location>
        <topology evidence="1">Multi-pass membrane protein</topology>
    </subcellularLocation>
</comment>
<name>A0A1W1C9I4_9ZZZZ</name>
<reference evidence="9" key="1">
    <citation type="submission" date="2016-10" db="EMBL/GenBank/DDBJ databases">
        <authorList>
            <person name="de Groot N.N."/>
        </authorList>
    </citation>
    <scope>NUCLEOTIDE SEQUENCE</scope>
</reference>
<evidence type="ECO:0000313" key="9">
    <source>
        <dbReference type="EMBL" id="SFV62419.1"/>
    </source>
</evidence>
<feature type="transmembrane region" description="Helical" evidence="8">
    <location>
        <begin position="38"/>
        <end position="57"/>
    </location>
</feature>
<evidence type="ECO:0000256" key="2">
    <source>
        <dbReference type="ARBA" id="ARBA00009773"/>
    </source>
</evidence>
<evidence type="ECO:0000256" key="4">
    <source>
        <dbReference type="ARBA" id="ARBA00022475"/>
    </source>
</evidence>
<protein>
    <submittedName>
        <fullName evidence="9">Hipothetical membrane protein</fullName>
    </submittedName>
</protein>
<dbReference type="EMBL" id="FPHF01000067">
    <property type="protein sequence ID" value="SFV62419.1"/>
    <property type="molecule type" value="Genomic_DNA"/>
</dbReference>
<accession>A0A1W1C9I4</accession>
<organism evidence="9">
    <name type="scientific">hydrothermal vent metagenome</name>
    <dbReference type="NCBI Taxonomy" id="652676"/>
    <lineage>
        <taxon>unclassified sequences</taxon>
        <taxon>metagenomes</taxon>
        <taxon>ecological metagenomes</taxon>
    </lineage>
</organism>
<keyword evidence="7 8" id="KW-0472">Membrane</keyword>
<keyword evidence="5 8" id="KW-0812">Transmembrane</keyword>
<dbReference type="InterPro" id="IPR002549">
    <property type="entry name" value="AI-2E-like"/>
</dbReference>
<dbReference type="Pfam" id="PF01594">
    <property type="entry name" value="AI-2E_transport"/>
    <property type="match status" value="1"/>
</dbReference>
<gene>
    <name evidence="9" type="ORF">MNB_SM-4-1776</name>
</gene>
<evidence type="ECO:0000256" key="8">
    <source>
        <dbReference type="SAM" id="Phobius"/>
    </source>
</evidence>
<comment type="similarity">
    <text evidence="2">Belongs to the autoinducer-2 exporter (AI-2E) (TC 2.A.86) family.</text>
</comment>
<dbReference type="PANTHER" id="PTHR21716">
    <property type="entry name" value="TRANSMEMBRANE PROTEIN"/>
    <property type="match status" value="1"/>
</dbReference>
<evidence type="ECO:0000256" key="6">
    <source>
        <dbReference type="ARBA" id="ARBA00022989"/>
    </source>
</evidence>
<feature type="transmembrane region" description="Helical" evidence="8">
    <location>
        <begin position="310"/>
        <end position="342"/>
    </location>
</feature>
<proteinExistence type="inferred from homology"/>
<feature type="transmembrane region" description="Helical" evidence="8">
    <location>
        <begin position="156"/>
        <end position="183"/>
    </location>
</feature>
<keyword evidence="6 8" id="KW-1133">Transmembrane helix</keyword>
<sequence length="357" mass="38300">MVTNLTKNEITNLALEIIIKAVLLGVILFYAFSIIKPFIVLVLWGVIIAVTLSPLITKLDKKLKPKRSLIITIFTVSLVTSLLVPTYMLSDSVIDSSQQLAHDLQEGTLVIPPPNENVKEWPFVGEKIYALWSGAANDLESTLIKLKPALTEYGKVIASSLGGALAGVLQFVVSLIIAAVILANSEGSIKVYHAISRRLVGEQGIEWAELSALTIRSVVQGVIGIAMIQAVLVFLGMVAVGVPFAWVWAFMVLFIAIIQVPVLLVTGPIIAYVFSSSDPTYATVFAVYAVVVSASDGFLKPIFLGRGIDIPMLVILLGAIGGMMLFGILGLFVGAVGLALAYKLFMVWLEEDASSLV</sequence>
<evidence type="ECO:0000256" key="7">
    <source>
        <dbReference type="ARBA" id="ARBA00023136"/>
    </source>
</evidence>
<feature type="transmembrane region" description="Helical" evidence="8">
    <location>
        <begin position="246"/>
        <end position="274"/>
    </location>
</feature>
<evidence type="ECO:0000256" key="3">
    <source>
        <dbReference type="ARBA" id="ARBA00022448"/>
    </source>
</evidence>